<evidence type="ECO:0000313" key="2">
    <source>
        <dbReference type="Proteomes" id="UP001497535"/>
    </source>
</evidence>
<sequence>MFLFIIRRIITSCFFRKSVTLESEWFQKARASSTIEQLRYLLADCCRRLNAQHKCSDPTLASEPRAKPSTERFQLSSKVVPPQESNLTALVILAGDSVVQAEVSLKYAKSASGFYRATAQPDVHWKILLPELSRKIKLFGETQAGPERYSIREFATALANLYAAHQNGSTNEGIDVLNSKLVNANEAGISDGKLWALKLATNVACSIFKIEKLLLDHGASENEFSKILKNFRPTEGKTPYGNKKLIFQNCDYVGTLGRSEQWRCKNNKKRCRAQLKLYWGFVINSPIHTCVYAANQPLPPPNNIPLPPPQQQNLSLNISEEVVFVPETPILNNSPIFNNIQEQQQFASISLKSPTTQKSIPPQLSYKSSKEFSFKLNYVSGKCLNAVGINGLRPMQQWSLTTFLNWPGLFIIGGVLTLTEQLRWMENCLLEYPEPPNITNLFVQNNNPYRGSNVFKNCSKKLRWVTLWNDYNWDTKEYLNNARQSLPDEMAKLSRLDVCSLGLGDFLPDAAIVNFYPEKSHLSPHVDRSERDLSRPLVSISLGQPAIYLTGGTLNYPVDAIILRSGDILIMSGEQRLVYHGVLRIL</sequence>
<proteinExistence type="predicted"/>
<name>A0ACB1AZG5_MELEN</name>
<dbReference type="EMBL" id="CAVMJV010000139">
    <property type="protein sequence ID" value="CAK5111688.1"/>
    <property type="molecule type" value="Genomic_DNA"/>
</dbReference>
<comment type="caution">
    <text evidence="1">The sequence shown here is derived from an EMBL/GenBank/DDBJ whole genome shotgun (WGS) entry which is preliminary data.</text>
</comment>
<dbReference type="Proteomes" id="UP001497535">
    <property type="component" value="Unassembled WGS sequence"/>
</dbReference>
<reference evidence="1" key="1">
    <citation type="submission" date="2023-11" db="EMBL/GenBank/DDBJ databases">
        <authorList>
            <person name="Poullet M."/>
        </authorList>
    </citation>
    <scope>NUCLEOTIDE SEQUENCE</scope>
    <source>
        <strain evidence="1">E1834</strain>
    </source>
</reference>
<keyword evidence="2" id="KW-1185">Reference proteome</keyword>
<evidence type="ECO:0000313" key="1">
    <source>
        <dbReference type="EMBL" id="CAK5111688.1"/>
    </source>
</evidence>
<organism evidence="1 2">
    <name type="scientific">Meloidogyne enterolobii</name>
    <name type="common">Root-knot nematode worm</name>
    <name type="synonym">Meloidogyne mayaguensis</name>
    <dbReference type="NCBI Taxonomy" id="390850"/>
    <lineage>
        <taxon>Eukaryota</taxon>
        <taxon>Metazoa</taxon>
        <taxon>Ecdysozoa</taxon>
        <taxon>Nematoda</taxon>
        <taxon>Chromadorea</taxon>
        <taxon>Rhabditida</taxon>
        <taxon>Tylenchina</taxon>
        <taxon>Tylenchomorpha</taxon>
        <taxon>Tylenchoidea</taxon>
        <taxon>Meloidogynidae</taxon>
        <taxon>Meloidogyninae</taxon>
        <taxon>Meloidogyne</taxon>
    </lineage>
</organism>
<protein>
    <submittedName>
        <fullName evidence="1">Uncharacterized protein</fullName>
    </submittedName>
</protein>
<accession>A0ACB1AZG5</accession>
<gene>
    <name evidence="1" type="ORF">MENTE1834_LOCUS44724</name>
</gene>